<dbReference type="Gene3D" id="3.40.50.300">
    <property type="entry name" value="P-loop containing nucleotide triphosphate hydrolases"/>
    <property type="match status" value="1"/>
</dbReference>
<dbReference type="OrthoDB" id="292516at2759"/>
<dbReference type="InterPro" id="IPR027417">
    <property type="entry name" value="P-loop_NTPase"/>
</dbReference>
<accession>A0A078AJI9</accession>
<organism evidence="1 2">
    <name type="scientific">Stylonychia lemnae</name>
    <name type="common">Ciliate</name>
    <dbReference type="NCBI Taxonomy" id="5949"/>
    <lineage>
        <taxon>Eukaryota</taxon>
        <taxon>Sar</taxon>
        <taxon>Alveolata</taxon>
        <taxon>Ciliophora</taxon>
        <taxon>Intramacronucleata</taxon>
        <taxon>Spirotrichea</taxon>
        <taxon>Stichotrichia</taxon>
        <taxon>Sporadotrichida</taxon>
        <taxon>Oxytrichidae</taxon>
        <taxon>Stylonychinae</taxon>
        <taxon>Stylonychia</taxon>
    </lineage>
</organism>
<dbReference type="InParanoid" id="A0A078AJI9"/>
<dbReference type="OMA" id="YMIHLRM"/>
<proteinExistence type="predicted"/>
<name>A0A078AJI9_STYLE</name>
<dbReference type="AlphaFoldDB" id="A0A078AJI9"/>
<dbReference type="Proteomes" id="UP000039865">
    <property type="component" value="Unassembled WGS sequence"/>
</dbReference>
<evidence type="ECO:0000313" key="1">
    <source>
        <dbReference type="EMBL" id="CDW82046.1"/>
    </source>
</evidence>
<sequence>MLSKLLIYRNTLRLSRSSLNYPQVLVQTQSFGIKSSQKTISSKASDINEEFDNLMLKLTLKTKETDVQEEVEAQSQNNPFVIKQKDDVVYINGVNPRWRFLSPLSIGKNNALSLTLALYNEDAIGLLLKKQNVIGEEVNKENEIMHISQQYSFGSVTNIHGMKIRQVDSNQTNTYTVNIDDSLRKTSFKRDIVQRQLYSGHMRIDIGQPLTQGNVIVFKGERNSGNTFFPVANYILGKSRTAFSVIQNFLRENKDNRAIYVGLSNNQSMKLYDGVQSELQKQLACFTVGGQDSTVSDAEYFLAPKVALQFGQEYLNDKALTEKNLLFVFDDVLLYHYKERHIFDLASQPFAPINMINEIMENSGVFLSKNTTVTSILIVDTESSSLMFQKDEQIFVNHIDSISDQILEFNVETSKGIKTYMPLIDMKPNKNINDFWQTPYLRKVGKELQQLLTEIKKAQDQHVLRKQLKIDEDPWDNYLIYDSKYFMPLICHSQDLALEEQVLVAKFIQQSIKLENISEYKPSGQQLIKELLNFAKDFKDDEEDPSILQRLESVIHAKQLNDEELQTVEQEIERVIKMFYLHMKVVGQLKPYKEDYFI</sequence>
<gene>
    <name evidence="1" type="primary">Contig19312.g20472</name>
    <name evidence="1" type="ORF">STYLEM_11071</name>
</gene>
<dbReference type="EMBL" id="CCKQ01010520">
    <property type="protein sequence ID" value="CDW82046.1"/>
    <property type="molecule type" value="Genomic_DNA"/>
</dbReference>
<evidence type="ECO:0000313" key="2">
    <source>
        <dbReference type="Proteomes" id="UP000039865"/>
    </source>
</evidence>
<reference evidence="1 2" key="1">
    <citation type="submission" date="2014-06" db="EMBL/GenBank/DDBJ databases">
        <authorList>
            <person name="Swart Estienne"/>
        </authorList>
    </citation>
    <scope>NUCLEOTIDE SEQUENCE [LARGE SCALE GENOMIC DNA]</scope>
    <source>
        <strain evidence="1 2">130c</strain>
    </source>
</reference>
<keyword evidence="2" id="KW-1185">Reference proteome</keyword>
<protein>
    <submittedName>
        <fullName evidence="1">Uncharacterized protein</fullName>
    </submittedName>
</protein>